<dbReference type="PANTHER" id="PTHR40074">
    <property type="entry name" value="O-ACETYLTRANSFERASE WECH"/>
    <property type="match status" value="1"/>
</dbReference>
<keyword evidence="3 6" id="KW-0812">Transmembrane</keyword>
<dbReference type="Proteomes" id="UP000732619">
    <property type="component" value="Unassembled WGS sequence"/>
</dbReference>
<comment type="caution">
    <text evidence="8">The sequence shown here is derived from an EMBL/GenBank/DDBJ whole genome shotgun (WGS) entry which is preliminary data.</text>
</comment>
<feature type="transmembrane region" description="Helical" evidence="6">
    <location>
        <begin position="256"/>
        <end position="274"/>
    </location>
</feature>
<dbReference type="GO" id="GO:0009246">
    <property type="term" value="P:enterobacterial common antigen biosynthetic process"/>
    <property type="evidence" value="ECO:0007669"/>
    <property type="project" value="TreeGrafter"/>
</dbReference>
<name>A0A8T3VVN3_METOL</name>
<feature type="transmembrane region" description="Helical" evidence="6">
    <location>
        <begin position="171"/>
        <end position="188"/>
    </location>
</feature>
<keyword evidence="4 6" id="KW-1133">Transmembrane helix</keyword>
<feature type="transmembrane region" description="Helical" evidence="6">
    <location>
        <begin position="195"/>
        <end position="212"/>
    </location>
</feature>
<organism evidence="8 9">
    <name type="scientific">Methanobrevibacter olleyae</name>
    <dbReference type="NCBI Taxonomy" id="294671"/>
    <lineage>
        <taxon>Archaea</taxon>
        <taxon>Methanobacteriati</taxon>
        <taxon>Methanobacteriota</taxon>
        <taxon>Methanomada group</taxon>
        <taxon>Methanobacteria</taxon>
        <taxon>Methanobacteriales</taxon>
        <taxon>Methanobacteriaceae</taxon>
        <taxon>Methanobrevibacter</taxon>
    </lineage>
</organism>
<dbReference type="AlphaFoldDB" id="A0A8T3VVN3"/>
<dbReference type="PANTHER" id="PTHR40074:SF2">
    <property type="entry name" value="O-ACETYLTRANSFERASE WECH"/>
    <property type="match status" value="1"/>
</dbReference>
<dbReference type="GO" id="GO:0016413">
    <property type="term" value="F:O-acetyltransferase activity"/>
    <property type="evidence" value="ECO:0007669"/>
    <property type="project" value="TreeGrafter"/>
</dbReference>
<feature type="transmembrane region" description="Helical" evidence="6">
    <location>
        <begin position="224"/>
        <end position="244"/>
    </location>
</feature>
<accession>A0A8T3VVN3</accession>
<feature type="transmembrane region" description="Helical" evidence="6">
    <location>
        <begin position="336"/>
        <end position="358"/>
    </location>
</feature>
<reference evidence="8" key="1">
    <citation type="submission" date="2019-04" db="EMBL/GenBank/DDBJ databases">
        <title>Evolution of Biomass-Degrading Anaerobic Consortia Revealed by Metagenomics.</title>
        <authorList>
            <person name="Peng X."/>
        </authorList>
    </citation>
    <scope>NUCLEOTIDE SEQUENCE</scope>
    <source>
        <strain evidence="8">SIG14</strain>
    </source>
</reference>
<feature type="domain" description="Acyltransferase 3" evidence="7">
    <location>
        <begin position="9"/>
        <end position="354"/>
    </location>
</feature>
<feature type="transmembrane region" description="Helical" evidence="6">
    <location>
        <begin position="310"/>
        <end position="329"/>
    </location>
</feature>
<feature type="transmembrane region" description="Helical" evidence="6">
    <location>
        <begin position="140"/>
        <end position="159"/>
    </location>
</feature>
<evidence type="ECO:0000256" key="4">
    <source>
        <dbReference type="ARBA" id="ARBA00022989"/>
    </source>
</evidence>
<dbReference type="Pfam" id="PF01757">
    <property type="entry name" value="Acyl_transf_3"/>
    <property type="match status" value="1"/>
</dbReference>
<evidence type="ECO:0000256" key="2">
    <source>
        <dbReference type="ARBA" id="ARBA00022475"/>
    </source>
</evidence>
<feature type="transmembrane region" description="Helical" evidence="6">
    <location>
        <begin position="90"/>
        <end position="110"/>
    </location>
</feature>
<gene>
    <name evidence="8" type="ORF">E7Z75_05085</name>
</gene>
<evidence type="ECO:0000313" key="8">
    <source>
        <dbReference type="EMBL" id="MBE6512498.1"/>
    </source>
</evidence>
<keyword evidence="2" id="KW-1003">Cell membrane</keyword>
<protein>
    <submittedName>
        <fullName evidence="8">Acyltransferase</fullName>
    </submittedName>
</protein>
<evidence type="ECO:0000256" key="5">
    <source>
        <dbReference type="ARBA" id="ARBA00023136"/>
    </source>
</evidence>
<feature type="transmembrane region" description="Helical" evidence="6">
    <location>
        <begin position="9"/>
        <end position="28"/>
    </location>
</feature>
<dbReference type="EMBL" id="SUTG01000019">
    <property type="protein sequence ID" value="MBE6512498.1"/>
    <property type="molecule type" value="Genomic_DNA"/>
</dbReference>
<proteinExistence type="predicted"/>
<keyword evidence="8" id="KW-0012">Acyltransferase</keyword>
<keyword evidence="8" id="KW-0808">Transferase</keyword>
<comment type="subcellular location">
    <subcellularLocation>
        <location evidence="1">Cell membrane</location>
        <topology evidence="1">Multi-pass membrane protein</topology>
    </subcellularLocation>
</comment>
<dbReference type="InterPro" id="IPR002656">
    <property type="entry name" value="Acyl_transf_3_dom"/>
</dbReference>
<evidence type="ECO:0000313" key="9">
    <source>
        <dbReference type="Proteomes" id="UP000732619"/>
    </source>
</evidence>
<evidence type="ECO:0000259" key="7">
    <source>
        <dbReference type="Pfam" id="PF01757"/>
    </source>
</evidence>
<evidence type="ECO:0000256" key="1">
    <source>
        <dbReference type="ARBA" id="ARBA00004651"/>
    </source>
</evidence>
<keyword evidence="5 6" id="KW-0472">Membrane</keyword>
<sequence length="371" mass="43371">MVAKSKRIFYFDALRALAIISVILIHIYTVTRGYVLSGYGTVPSFEWIYTQFIGNSFRIGVDLFLVLSGALSLGRDWTIKSFLSKRLPRIIAPFLFWGIVLSIILISLSYFLNYPYIESFSLMSILIFIYNAFMAKSIGFAPYWFFWMILGTYLIMPIFNKWILNSDLKELEYFLSIWLLTCLFTFTLKTDFPVKLTYFFSPIGLVVLGYYLRYTERKLLNNPYFGIFLIVASSLLMLLFSYLFSTDHSFYNFDRYSFLTAIEVIGVFVLFKNFNSFNLNFLSNGESYLYKLFVDKDSIFKRSAFTLAKYSYGIYLIHTAIMSIIYRTISFSHFNYTSYFLTLFLLDVIISVIVMSLLSRIPYVKECIGSK</sequence>
<evidence type="ECO:0000256" key="6">
    <source>
        <dbReference type="SAM" id="Phobius"/>
    </source>
</evidence>
<evidence type="ECO:0000256" key="3">
    <source>
        <dbReference type="ARBA" id="ARBA00022692"/>
    </source>
</evidence>
<feature type="transmembrane region" description="Helical" evidence="6">
    <location>
        <begin position="116"/>
        <end position="133"/>
    </location>
</feature>
<dbReference type="GO" id="GO:0005886">
    <property type="term" value="C:plasma membrane"/>
    <property type="evidence" value="ECO:0007669"/>
    <property type="project" value="UniProtKB-SubCell"/>
</dbReference>